<keyword evidence="1" id="KW-0812">Transmembrane</keyword>
<name>A0A830GAA3_9EURY</name>
<dbReference type="RefSeq" id="WP_188877619.1">
    <property type="nucleotide sequence ID" value="NZ_BMOQ01000003.1"/>
</dbReference>
<feature type="transmembrane region" description="Helical" evidence="1">
    <location>
        <begin position="35"/>
        <end position="50"/>
    </location>
</feature>
<comment type="caution">
    <text evidence="2">The sequence shown here is derived from an EMBL/GenBank/DDBJ whole genome shotgun (WGS) entry which is preliminary data.</text>
</comment>
<evidence type="ECO:0000313" key="2">
    <source>
        <dbReference type="EMBL" id="GGN12693.1"/>
    </source>
</evidence>
<sequence length="51" mass="5242">MSTALAQRAGLAVLLLGWFLHSASAGDVSAVGLLLAFLGAVGVVLAWLRDY</sequence>
<accession>A0A830GAA3</accession>
<dbReference type="Proteomes" id="UP000608850">
    <property type="component" value="Unassembled WGS sequence"/>
</dbReference>
<keyword evidence="3" id="KW-1185">Reference proteome</keyword>
<keyword evidence="1" id="KW-1133">Transmembrane helix</keyword>
<evidence type="ECO:0000256" key="1">
    <source>
        <dbReference type="SAM" id="Phobius"/>
    </source>
</evidence>
<protein>
    <submittedName>
        <fullName evidence="2">Uncharacterized protein</fullName>
    </submittedName>
</protein>
<gene>
    <name evidence="2" type="ORF">GCM10009021_11010</name>
</gene>
<dbReference type="EMBL" id="BMOQ01000003">
    <property type="protein sequence ID" value="GGN12693.1"/>
    <property type="molecule type" value="Genomic_DNA"/>
</dbReference>
<evidence type="ECO:0000313" key="3">
    <source>
        <dbReference type="Proteomes" id="UP000608850"/>
    </source>
</evidence>
<reference evidence="2 3" key="1">
    <citation type="journal article" date="2019" name="Int. J. Syst. Evol. Microbiol.">
        <title>The Global Catalogue of Microorganisms (GCM) 10K type strain sequencing project: providing services to taxonomists for standard genome sequencing and annotation.</title>
        <authorList>
            <consortium name="The Broad Institute Genomics Platform"/>
            <consortium name="The Broad Institute Genome Sequencing Center for Infectious Disease"/>
            <person name="Wu L."/>
            <person name="Ma J."/>
        </authorList>
    </citation>
    <scope>NUCLEOTIDE SEQUENCE [LARGE SCALE GENOMIC DNA]</scope>
    <source>
        <strain evidence="2 3">JCM 16331</strain>
    </source>
</reference>
<keyword evidence="1" id="KW-0472">Membrane</keyword>
<dbReference type="AlphaFoldDB" id="A0A830GAA3"/>
<organism evidence="2 3">
    <name type="scientific">Halarchaeum nitratireducens</name>
    <dbReference type="NCBI Taxonomy" id="489913"/>
    <lineage>
        <taxon>Archaea</taxon>
        <taxon>Methanobacteriati</taxon>
        <taxon>Methanobacteriota</taxon>
        <taxon>Stenosarchaea group</taxon>
        <taxon>Halobacteria</taxon>
        <taxon>Halobacteriales</taxon>
        <taxon>Halobacteriaceae</taxon>
    </lineage>
</organism>
<proteinExistence type="predicted"/>